<dbReference type="GO" id="GO:0009103">
    <property type="term" value="P:lipopolysaccharide biosynthetic process"/>
    <property type="evidence" value="ECO:0007669"/>
    <property type="project" value="UniProtKB-ARBA"/>
</dbReference>
<organism evidence="10 11">
    <name type="scientific">Roseiarcus fermentans</name>
    <dbReference type="NCBI Taxonomy" id="1473586"/>
    <lineage>
        <taxon>Bacteria</taxon>
        <taxon>Pseudomonadati</taxon>
        <taxon>Pseudomonadota</taxon>
        <taxon>Alphaproteobacteria</taxon>
        <taxon>Hyphomicrobiales</taxon>
        <taxon>Roseiarcaceae</taxon>
        <taxon>Roseiarcus</taxon>
    </lineage>
</organism>
<feature type="transmembrane region" description="Helical" evidence="8">
    <location>
        <begin position="309"/>
        <end position="326"/>
    </location>
</feature>
<keyword evidence="5 8" id="KW-0812">Transmembrane</keyword>
<feature type="transmembrane region" description="Helical" evidence="8">
    <location>
        <begin position="158"/>
        <end position="189"/>
    </location>
</feature>
<keyword evidence="11" id="KW-1185">Reference proteome</keyword>
<evidence type="ECO:0000256" key="2">
    <source>
        <dbReference type="ARBA" id="ARBA00022475"/>
    </source>
</evidence>
<dbReference type="OrthoDB" id="9811222at2"/>
<evidence type="ECO:0000256" key="4">
    <source>
        <dbReference type="ARBA" id="ARBA00022679"/>
    </source>
</evidence>
<keyword evidence="3 10" id="KW-0328">Glycosyltransferase</keyword>
<dbReference type="GO" id="GO:0005886">
    <property type="term" value="C:plasma membrane"/>
    <property type="evidence" value="ECO:0007669"/>
    <property type="project" value="UniProtKB-SubCell"/>
</dbReference>
<feature type="transmembrane region" description="Helical" evidence="8">
    <location>
        <begin position="73"/>
        <end position="91"/>
    </location>
</feature>
<evidence type="ECO:0000256" key="7">
    <source>
        <dbReference type="ARBA" id="ARBA00023136"/>
    </source>
</evidence>
<sequence length="504" mass="52332">MTGGTIRNPDRLAAIVIAAFLVARLVFALLLGPGVDESYTLAIARTPALSYFDHPPLHQWIAHAAASAFGEGVGARLPFLALFAVTGWIYYRMTADLFGPRAGIVAVFGLDAAPFFFASAGTWIVPDGPLLFGLAAAAWALAKLFFGPGSGRATEWALWLAAGGALGLAGLSKYSAALAVVGVLAFVAISPGRRRWFADPAPYAAAALALVMIAPVVVWNARHGWASFGFQGARGAAGSGLKPAQVAAMALGEVAYLSPWLAAPLGLGLIAAWRKRADERRLFLLCLALPPIVVFTLTPLWGARGLPHWAMPGWFFVFALMGAWVEDAHVTDRALGRWGLACAGALAAIAGLVAVEARTGWPLRLLAPGAADPTLEALDWGALRDAPAMRPRPAFVLAQKWSDAGKIALALGPETPVFVISDDPRGWAFVAGESGLAGRDGVLATRAPDAAAAAARAAEIAGSLGPPQAFLLTRGGEPAIALTLIPVHRLTRALPLPYPGAPGG</sequence>
<dbReference type="RefSeq" id="WP_113887793.1">
    <property type="nucleotide sequence ID" value="NZ_QNRK01000003.1"/>
</dbReference>
<dbReference type="PANTHER" id="PTHR33908">
    <property type="entry name" value="MANNOSYLTRANSFERASE YKCB-RELATED"/>
    <property type="match status" value="1"/>
</dbReference>
<proteinExistence type="predicted"/>
<dbReference type="PANTHER" id="PTHR33908:SF11">
    <property type="entry name" value="MEMBRANE PROTEIN"/>
    <property type="match status" value="1"/>
</dbReference>
<feature type="transmembrane region" description="Helical" evidence="8">
    <location>
        <begin position="282"/>
        <end position="303"/>
    </location>
</feature>
<evidence type="ECO:0000313" key="11">
    <source>
        <dbReference type="Proteomes" id="UP000253529"/>
    </source>
</evidence>
<feature type="transmembrane region" description="Helical" evidence="8">
    <location>
        <begin position="338"/>
        <end position="355"/>
    </location>
</feature>
<protein>
    <submittedName>
        <fullName evidence="10">Dolichyl-phosphate-mannose-protein mannosyltransferase</fullName>
    </submittedName>
</protein>
<evidence type="ECO:0000256" key="1">
    <source>
        <dbReference type="ARBA" id="ARBA00004651"/>
    </source>
</evidence>
<dbReference type="Pfam" id="PF13231">
    <property type="entry name" value="PMT_2"/>
    <property type="match status" value="1"/>
</dbReference>
<reference evidence="10 11" key="1">
    <citation type="submission" date="2018-06" db="EMBL/GenBank/DDBJ databases">
        <title>Genomic Encyclopedia of Type Strains, Phase IV (KMG-IV): sequencing the most valuable type-strain genomes for metagenomic binning, comparative biology and taxonomic classification.</title>
        <authorList>
            <person name="Goeker M."/>
        </authorList>
    </citation>
    <scope>NUCLEOTIDE SEQUENCE [LARGE SCALE GENOMIC DNA]</scope>
    <source>
        <strain evidence="10 11">DSM 24875</strain>
    </source>
</reference>
<keyword evidence="7 8" id="KW-0472">Membrane</keyword>
<evidence type="ECO:0000256" key="3">
    <source>
        <dbReference type="ARBA" id="ARBA00022676"/>
    </source>
</evidence>
<dbReference type="EMBL" id="QNRK01000003">
    <property type="protein sequence ID" value="RBP17157.1"/>
    <property type="molecule type" value="Genomic_DNA"/>
</dbReference>
<keyword evidence="6 8" id="KW-1133">Transmembrane helix</keyword>
<keyword evidence="2" id="KW-1003">Cell membrane</keyword>
<evidence type="ECO:0000256" key="6">
    <source>
        <dbReference type="ARBA" id="ARBA00022989"/>
    </source>
</evidence>
<dbReference type="InterPro" id="IPR050297">
    <property type="entry name" value="LipidA_mod_glycosyltrf_83"/>
</dbReference>
<evidence type="ECO:0000256" key="8">
    <source>
        <dbReference type="SAM" id="Phobius"/>
    </source>
</evidence>
<evidence type="ECO:0000313" key="10">
    <source>
        <dbReference type="EMBL" id="RBP17157.1"/>
    </source>
</evidence>
<feature type="transmembrane region" description="Helical" evidence="8">
    <location>
        <begin position="103"/>
        <end position="124"/>
    </location>
</feature>
<evidence type="ECO:0000256" key="5">
    <source>
        <dbReference type="ARBA" id="ARBA00022692"/>
    </source>
</evidence>
<accession>A0A366FRF8</accession>
<feature type="transmembrane region" description="Helical" evidence="8">
    <location>
        <begin position="201"/>
        <end position="221"/>
    </location>
</feature>
<name>A0A366FRF8_9HYPH</name>
<evidence type="ECO:0000259" key="9">
    <source>
        <dbReference type="Pfam" id="PF13231"/>
    </source>
</evidence>
<dbReference type="GO" id="GO:0016763">
    <property type="term" value="F:pentosyltransferase activity"/>
    <property type="evidence" value="ECO:0007669"/>
    <property type="project" value="TreeGrafter"/>
</dbReference>
<dbReference type="Proteomes" id="UP000253529">
    <property type="component" value="Unassembled WGS sequence"/>
</dbReference>
<keyword evidence="4 10" id="KW-0808">Transferase</keyword>
<feature type="transmembrane region" description="Helical" evidence="8">
    <location>
        <begin position="12"/>
        <end position="31"/>
    </location>
</feature>
<comment type="subcellular location">
    <subcellularLocation>
        <location evidence="1">Cell membrane</location>
        <topology evidence="1">Multi-pass membrane protein</topology>
    </subcellularLocation>
</comment>
<comment type="caution">
    <text evidence="10">The sequence shown here is derived from an EMBL/GenBank/DDBJ whole genome shotgun (WGS) entry which is preliminary data.</text>
</comment>
<gene>
    <name evidence="10" type="ORF">DFR50_10342</name>
</gene>
<dbReference type="InterPro" id="IPR038731">
    <property type="entry name" value="RgtA/B/C-like"/>
</dbReference>
<dbReference type="AlphaFoldDB" id="A0A366FRF8"/>
<feature type="domain" description="Glycosyltransferase RgtA/B/C/D-like" evidence="9">
    <location>
        <begin position="53"/>
        <end position="219"/>
    </location>
</feature>